<dbReference type="PANTHER" id="PTHR46420">
    <property type="entry name" value="BETA-1,4-GLUCURONYLTRANSFERASE 1"/>
    <property type="match status" value="1"/>
</dbReference>
<dbReference type="GO" id="GO:0046872">
    <property type="term" value="F:metal ion binding"/>
    <property type="evidence" value="ECO:0007669"/>
    <property type="project" value="UniProtKB-KW"/>
</dbReference>
<evidence type="ECO:0000256" key="4">
    <source>
        <dbReference type="ARBA" id="ARBA00008539"/>
    </source>
</evidence>
<evidence type="ECO:0000313" key="22">
    <source>
        <dbReference type="EMBL" id="JAG83389.1"/>
    </source>
</evidence>
<evidence type="ECO:0000256" key="13">
    <source>
        <dbReference type="ARBA" id="ARBA00023136"/>
    </source>
</evidence>
<evidence type="ECO:0000256" key="1">
    <source>
        <dbReference type="ARBA" id="ARBA00001936"/>
    </source>
</evidence>
<comment type="catalytic activity">
    <reaction evidence="20">
        <text>3-O-[beta-D-Xyl-(1-&gt;4)-Rib-ol-P-Rib-ol-P-3-beta-D-GalNAc-(1-&gt;3)-beta-D-GlcNAc-(1-&gt;4)-(O-6-P-alpha-D-Man)]-Thr-[protein] + UDP-alpha-D-glucuronate = 3-O-[beta-D-GlcA-(1-&gt;3)-beta-D-Xyl-(1-&gt;4)-Rib-ol-P-Rib-ol-P-3-beta-D-GalNAc-(1-&gt;3)-beta-D-GlcNAc-(1-&gt;4)-(O-6-P-alpha-D-Man)]-Thr-[protein] + UDP + H(+)</text>
        <dbReference type="Rhea" id="RHEA:46860"/>
        <dbReference type="Rhea" id="RHEA-COMP:15023"/>
        <dbReference type="Rhea" id="RHEA-COMP:17482"/>
        <dbReference type="ChEBI" id="CHEBI:15378"/>
        <dbReference type="ChEBI" id="CHEBI:58052"/>
        <dbReference type="ChEBI" id="CHEBI:58223"/>
        <dbReference type="ChEBI" id="CHEBI:142405"/>
        <dbReference type="ChEBI" id="CHEBI:177336"/>
    </reaction>
</comment>
<evidence type="ECO:0000256" key="15">
    <source>
        <dbReference type="ARBA" id="ARBA00023211"/>
    </source>
</evidence>
<dbReference type="PANTHER" id="PTHR46420:SF1">
    <property type="entry name" value="BETA-1,4-GLUCURONYLTRANSFERASE 1"/>
    <property type="match status" value="1"/>
</dbReference>
<evidence type="ECO:0000256" key="12">
    <source>
        <dbReference type="ARBA" id="ARBA00023034"/>
    </source>
</evidence>
<evidence type="ECO:0000256" key="19">
    <source>
        <dbReference type="ARBA" id="ARBA00033291"/>
    </source>
</evidence>
<evidence type="ECO:0000256" key="11">
    <source>
        <dbReference type="ARBA" id="ARBA00022989"/>
    </source>
</evidence>
<dbReference type="GO" id="GO:0035269">
    <property type="term" value="P:protein O-linked glycosylation via mannose"/>
    <property type="evidence" value="ECO:0007669"/>
    <property type="project" value="TreeGrafter"/>
</dbReference>
<evidence type="ECO:0000256" key="8">
    <source>
        <dbReference type="ARBA" id="ARBA00022692"/>
    </source>
</evidence>
<protein>
    <recommendedName>
        <fullName evidence="5">Beta-1,4-glucuronyltransferase 1</fullName>
    </recommendedName>
    <alternativeName>
        <fullName evidence="16">I-beta-1,3-N-acetylglucosaminyltransferase</fullName>
    </alternativeName>
    <alternativeName>
        <fullName evidence="19">N-acetyllactosaminide beta-1,3-N-acetylglucosaminyltransferase</fullName>
    </alternativeName>
    <alternativeName>
        <fullName evidence="17">Poly-N-acetyllactosamine extension enzyme</fullName>
    </alternativeName>
    <alternativeName>
        <fullName evidence="18">UDP-GlcNAc:betaGal beta-1,3-N-acetylglucosaminyltransferase 1</fullName>
    </alternativeName>
</protein>
<dbReference type="InterPro" id="IPR043189">
    <property type="entry name" value="B4GAT1"/>
</dbReference>
<proteinExistence type="inferred from homology"/>
<evidence type="ECO:0000256" key="5">
    <source>
        <dbReference type="ARBA" id="ARBA00017962"/>
    </source>
</evidence>
<keyword evidence="12" id="KW-0333">Golgi apparatus</keyword>
<evidence type="ECO:0000256" key="6">
    <source>
        <dbReference type="ARBA" id="ARBA00022676"/>
    </source>
</evidence>
<evidence type="ECO:0000256" key="7">
    <source>
        <dbReference type="ARBA" id="ARBA00022679"/>
    </source>
</evidence>
<evidence type="ECO:0000256" key="2">
    <source>
        <dbReference type="ARBA" id="ARBA00004323"/>
    </source>
</evidence>
<dbReference type="AlphaFoldDB" id="A0A0C9RK06"/>
<evidence type="ECO:0000256" key="17">
    <source>
        <dbReference type="ARBA" id="ARBA00032175"/>
    </source>
</evidence>
<evidence type="ECO:0000256" key="10">
    <source>
        <dbReference type="ARBA" id="ARBA00022968"/>
    </source>
</evidence>
<reference evidence="22" key="1">
    <citation type="submission" date="2015-01" db="EMBL/GenBank/DDBJ databases">
        <title>Transcriptome Assembly of Fopius arisanus.</title>
        <authorList>
            <person name="Geib S."/>
        </authorList>
    </citation>
    <scope>NUCLEOTIDE SEQUENCE</scope>
</reference>
<sequence>MDNKKFDKRLLGRNYYGRSHPSQFCLACQHTSMIKLGCRPRTLSLISVIVLAISNMFLTFLLLQSETCMNSDDNESLMPMNTVTEWNINSEDENLQTKNTVRCHVNEGNSDVNDTKPPDLDFRLGRWDNRRQYKTFDSILVGSKFAELSTTKCICLATQSSLEKLHSLVQVAHHWTASISVALYIAGDEELEALQKYLYYIRRCYPPIRERVTFSLAVPKNKIPTKKSNKIRIFGESSLFYTRSHII</sequence>
<keyword evidence="8 21" id="KW-0812">Transmembrane</keyword>
<keyword evidence="14" id="KW-0325">Glycoprotein</keyword>
<organism evidence="22">
    <name type="scientific">Fopius arisanus</name>
    <dbReference type="NCBI Taxonomy" id="64838"/>
    <lineage>
        <taxon>Eukaryota</taxon>
        <taxon>Metazoa</taxon>
        <taxon>Ecdysozoa</taxon>
        <taxon>Arthropoda</taxon>
        <taxon>Hexapoda</taxon>
        <taxon>Insecta</taxon>
        <taxon>Pterygota</taxon>
        <taxon>Neoptera</taxon>
        <taxon>Endopterygota</taxon>
        <taxon>Hymenoptera</taxon>
        <taxon>Apocrita</taxon>
        <taxon>Ichneumonoidea</taxon>
        <taxon>Braconidae</taxon>
        <taxon>Opiinae</taxon>
        <taxon>Fopius</taxon>
    </lineage>
</organism>
<evidence type="ECO:0000256" key="16">
    <source>
        <dbReference type="ARBA" id="ARBA00030723"/>
    </source>
</evidence>
<dbReference type="GO" id="GO:0015020">
    <property type="term" value="F:glucuronosyltransferase activity"/>
    <property type="evidence" value="ECO:0007669"/>
    <property type="project" value="InterPro"/>
</dbReference>
<feature type="transmembrane region" description="Helical" evidence="21">
    <location>
        <begin position="43"/>
        <end position="63"/>
    </location>
</feature>
<keyword evidence="15" id="KW-0464">Manganese</keyword>
<keyword evidence="6" id="KW-0328">Glycosyltransferase</keyword>
<evidence type="ECO:0000256" key="18">
    <source>
        <dbReference type="ARBA" id="ARBA00032181"/>
    </source>
</evidence>
<keyword evidence="11 21" id="KW-1133">Transmembrane helix</keyword>
<dbReference type="Pfam" id="PF13896">
    <property type="entry name" value="Glyco_transf_49"/>
    <property type="match status" value="1"/>
</dbReference>
<comment type="cofactor">
    <cofactor evidence="1">
        <name>Mn(2+)</name>
        <dbReference type="ChEBI" id="CHEBI:29035"/>
    </cofactor>
</comment>
<evidence type="ECO:0000256" key="9">
    <source>
        <dbReference type="ARBA" id="ARBA00022723"/>
    </source>
</evidence>
<evidence type="ECO:0000256" key="20">
    <source>
        <dbReference type="ARBA" id="ARBA00047852"/>
    </source>
</evidence>
<evidence type="ECO:0000256" key="21">
    <source>
        <dbReference type="SAM" id="Phobius"/>
    </source>
</evidence>
<dbReference type="EMBL" id="GBYB01013622">
    <property type="protein sequence ID" value="JAG83389.1"/>
    <property type="molecule type" value="Transcribed_RNA"/>
</dbReference>
<keyword evidence="10" id="KW-0735">Signal-anchor</keyword>
<gene>
    <name evidence="22" type="primary">GYLTL1B_0</name>
    <name evidence="22" type="ORF">g.17240</name>
</gene>
<keyword evidence="13 21" id="KW-0472">Membrane</keyword>
<comment type="pathway">
    <text evidence="3">Protein modification; protein glycosylation.</text>
</comment>
<dbReference type="UniPathway" id="UPA00378"/>
<keyword evidence="7" id="KW-0808">Transferase</keyword>
<comment type="similarity">
    <text evidence="4">Belongs to the glycosyltransferase 49 family.</text>
</comment>
<evidence type="ECO:0000256" key="3">
    <source>
        <dbReference type="ARBA" id="ARBA00004922"/>
    </source>
</evidence>
<dbReference type="GO" id="GO:0000139">
    <property type="term" value="C:Golgi membrane"/>
    <property type="evidence" value="ECO:0007669"/>
    <property type="project" value="UniProtKB-SubCell"/>
</dbReference>
<evidence type="ECO:0000256" key="14">
    <source>
        <dbReference type="ARBA" id="ARBA00023180"/>
    </source>
</evidence>
<comment type="subcellular location">
    <subcellularLocation>
        <location evidence="2">Golgi apparatus membrane</location>
        <topology evidence="2">Single-pass type II membrane protein</topology>
    </subcellularLocation>
</comment>
<name>A0A0C9RK06_9HYME</name>
<accession>A0A0C9RK06</accession>
<keyword evidence="9" id="KW-0479">Metal-binding</keyword>